<feature type="chain" id="PRO_5013955976" evidence="2">
    <location>
        <begin position="19"/>
        <end position="173"/>
    </location>
</feature>
<evidence type="ECO:0000256" key="1">
    <source>
        <dbReference type="SAM" id="MobiDB-lite"/>
    </source>
</evidence>
<dbReference type="PANTHER" id="PTHR34721:SF10">
    <property type="entry name" value="ACTIVIN TYPES I AND II RECEPTOR DOMAIN-CONTAINING PROTEIN-RELATED"/>
    <property type="match status" value="1"/>
</dbReference>
<dbReference type="OrthoDB" id="5785959at2759"/>
<accession>A0A2G5U182</accession>
<evidence type="ECO:0000313" key="4">
    <source>
        <dbReference type="Proteomes" id="UP000230233"/>
    </source>
</evidence>
<organism evidence="3 4">
    <name type="scientific">Caenorhabditis nigoni</name>
    <dbReference type="NCBI Taxonomy" id="1611254"/>
    <lineage>
        <taxon>Eukaryota</taxon>
        <taxon>Metazoa</taxon>
        <taxon>Ecdysozoa</taxon>
        <taxon>Nematoda</taxon>
        <taxon>Chromadorea</taxon>
        <taxon>Rhabditida</taxon>
        <taxon>Rhabditina</taxon>
        <taxon>Rhabditomorpha</taxon>
        <taxon>Rhabditoidea</taxon>
        <taxon>Rhabditidae</taxon>
        <taxon>Peloderinae</taxon>
        <taxon>Caenorhabditis</taxon>
    </lineage>
</organism>
<proteinExistence type="predicted"/>
<keyword evidence="4" id="KW-1185">Reference proteome</keyword>
<feature type="signal peptide" evidence="2">
    <location>
        <begin position="1"/>
        <end position="18"/>
    </location>
</feature>
<feature type="compositionally biased region" description="Polar residues" evidence="1">
    <location>
        <begin position="157"/>
        <end position="167"/>
    </location>
</feature>
<comment type="caution">
    <text evidence="3">The sequence shown here is derived from an EMBL/GenBank/DDBJ whole genome shotgun (WGS) entry which is preliminary data.</text>
</comment>
<dbReference type="PANTHER" id="PTHR34721">
    <property type="entry name" value="PROTEIN CBG09734"/>
    <property type="match status" value="1"/>
</dbReference>
<keyword evidence="2" id="KW-0732">Signal</keyword>
<gene>
    <name evidence="3" type="primary">Cni-Y4C6B.7</name>
    <name evidence="3" type="synonym">Cnig_chr_IV.g13330</name>
    <name evidence="3" type="ORF">B9Z55_013330</name>
</gene>
<dbReference type="Proteomes" id="UP000230233">
    <property type="component" value="Chromosome IV"/>
</dbReference>
<dbReference type="AlphaFoldDB" id="A0A2G5U182"/>
<dbReference type="EMBL" id="PDUG01000004">
    <property type="protein sequence ID" value="PIC33302.1"/>
    <property type="molecule type" value="Genomic_DNA"/>
</dbReference>
<name>A0A2G5U182_9PELO</name>
<feature type="region of interest" description="Disordered" evidence="1">
    <location>
        <begin position="143"/>
        <end position="173"/>
    </location>
</feature>
<evidence type="ECO:0000313" key="3">
    <source>
        <dbReference type="EMBL" id="PIC33302.1"/>
    </source>
</evidence>
<sequence length="173" mass="19191">MAKLYLIFLLFTISTISALRCFEGTVKGLESNAQTPKKECGGMSNYCIQRIDKKSGEMSNKCSKYLVPFSRRECSSWSDEHSMEEKCPMAGCHFQTKDTSFCCCQFDECNEWKGDGTEFKAGETQVKSAVPSAPKLGDVIMPTAASRKNKSDDTVRIPTTPSPTRKSSLVELP</sequence>
<evidence type="ECO:0000256" key="2">
    <source>
        <dbReference type="SAM" id="SignalP"/>
    </source>
</evidence>
<reference evidence="4" key="1">
    <citation type="submission" date="2017-10" db="EMBL/GenBank/DDBJ databases">
        <title>Rapid genome shrinkage in a self-fertile nematode reveals novel sperm competition proteins.</title>
        <authorList>
            <person name="Yin D."/>
            <person name="Schwarz E.M."/>
            <person name="Thomas C.G."/>
            <person name="Felde R.L."/>
            <person name="Korf I.F."/>
            <person name="Cutter A.D."/>
            <person name="Schartner C.M."/>
            <person name="Ralston E.J."/>
            <person name="Meyer B.J."/>
            <person name="Haag E.S."/>
        </authorList>
    </citation>
    <scope>NUCLEOTIDE SEQUENCE [LARGE SCALE GENOMIC DNA]</scope>
    <source>
        <strain evidence="4">JU1422</strain>
    </source>
</reference>
<protein>
    <submittedName>
        <fullName evidence="3">Uncharacterized protein</fullName>
    </submittedName>
</protein>